<dbReference type="Proteomes" id="UP000652761">
    <property type="component" value="Unassembled WGS sequence"/>
</dbReference>
<proteinExistence type="predicted"/>
<comment type="caution">
    <text evidence="1">The sequence shown here is derived from an EMBL/GenBank/DDBJ whole genome shotgun (WGS) entry which is preliminary data.</text>
</comment>
<sequence length="130" mass="14496">MDMMKGVVEPRRLNWDPSPKFSREIPALKVAPGFSVKVKVQGEHVSVQSTKHGKIRQHKVLGPSIKHKYKEQARGRTPKLCAAVFYWAKLQGNGAGFQQHLRHRHFTNEGVGGPGVERRAVGVIVIDIPS</sequence>
<gene>
    <name evidence="1" type="ORF">Taro_001303</name>
</gene>
<evidence type="ECO:0000313" key="1">
    <source>
        <dbReference type="EMBL" id="MQL69004.1"/>
    </source>
</evidence>
<evidence type="ECO:0000313" key="2">
    <source>
        <dbReference type="Proteomes" id="UP000652761"/>
    </source>
</evidence>
<accession>A0A843THF5</accession>
<keyword evidence="2" id="KW-1185">Reference proteome</keyword>
<dbReference type="EMBL" id="NMUH01000027">
    <property type="protein sequence ID" value="MQL69004.1"/>
    <property type="molecule type" value="Genomic_DNA"/>
</dbReference>
<name>A0A843THF5_COLES</name>
<reference evidence="1" key="1">
    <citation type="submission" date="2017-07" db="EMBL/GenBank/DDBJ databases">
        <title>Taro Niue Genome Assembly and Annotation.</title>
        <authorList>
            <person name="Atibalentja N."/>
            <person name="Keating K."/>
            <person name="Fields C.J."/>
        </authorList>
    </citation>
    <scope>NUCLEOTIDE SEQUENCE</scope>
    <source>
        <strain evidence="1">Niue_2</strain>
        <tissue evidence="1">Leaf</tissue>
    </source>
</reference>
<dbReference type="AlphaFoldDB" id="A0A843THF5"/>
<protein>
    <submittedName>
        <fullName evidence="1">Uncharacterized protein</fullName>
    </submittedName>
</protein>
<organism evidence="1 2">
    <name type="scientific">Colocasia esculenta</name>
    <name type="common">Wild taro</name>
    <name type="synonym">Arum esculentum</name>
    <dbReference type="NCBI Taxonomy" id="4460"/>
    <lineage>
        <taxon>Eukaryota</taxon>
        <taxon>Viridiplantae</taxon>
        <taxon>Streptophyta</taxon>
        <taxon>Embryophyta</taxon>
        <taxon>Tracheophyta</taxon>
        <taxon>Spermatophyta</taxon>
        <taxon>Magnoliopsida</taxon>
        <taxon>Liliopsida</taxon>
        <taxon>Araceae</taxon>
        <taxon>Aroideae</taxon>
        <taxon>Colocasieae</taxon>
        <taxon>Colocasia</taxon>
    </lineage>
</organism>